<dbReference type="Proteomes" id="UP000053593">
    <property type="component" value="Unassembled WGS sequence"/>
</dbReference>
<dbReference type="InterPro" id="IPR020845">
    <property type="entry name" value="AMP-binding_CS"/>
</dbReference>
<dbReference type="InterPro" id="IPR000873">
    <property type="entry name" value="AMP-dep_synth/lig_dom"/>
</dbReference>
<evidence type="ECO:0008006" key="7">
    <source>
        <dbReference type="Google" id="ProtNLM"/>
    </source>
</evidence>
<dbReference type="Gene3D" id="3.30.300.30">
    <property type="match status" value="1"/>
</dbReference>
<dbReference type="Gene3D" id="3.40.50.12780">
    <property type="entry name" value="N-terminal domain of ligase-like"/>
    <property type="match status" value="1"/>
</dbReference>
<evidence type="ECO:0000259" key="3">
    <source>
        <dbReference type="Pfam" id="PF00501"/>
    </source>
</evidence>
<comment type="similarity">
    <text evidence="1">Belongs to the ATP-dependent AMP-binding enzyme family.</text>
</comment>
<dbReference type="EMBL" id="KN834772">
    <property type="protein sequence ID" value="KIK61184.1"/>
    <property type="molecule type" value="Genomic_DNA"/>
</dbReference>
<name>A0A0D0CF24_9AGAR</name>
<dbReference type="AlphaFoldDB" id="A0A0D0CF24"/>
<protein>
    <recommendedName>
        <fullName evidence="7">Acetyl-CoA synthetase-like protein</fullName>
    </recommendedName>
</protein>
<dbReference type="InterPro" id="IPR045851">
    <property type="entry name" value="AMP-bd_C_sf"/>
</dbReference>
<organism evidence="5 6">
    <name type="scientific">Collybiopsis luxurians FD-317 M1</name>
    <dbReference type="NCBI Taxonomy" id="944289"/>
    <lineage>
        <taxon>Eukaryota</taxon>
        <taxon>Fungi</taxon>
        <taxon>Dikarya</taxon>
        <taxon>Basidiomycota</taxon>
        <taxon>Agaricomycotina</taxon>
        <taxon>Agaricomycetes</taxon>
        <taxon>Agaricomycetidae</taxon>
        <taxon>Agaricales</taxon>
        <taxon>Marasmiineae</taxon>
        <taxon>Omphalotaceae</taxon>
        <taxon>Collybiopsis</taxon>
        <taxon>Collybiopsis luxurians</taxon>
    </lineage>
</organism>
<keyword evidence="2" id="KW-0436">Ligase</keyword>
<dbReference type="PANTHER" id="PTHR24096">
    <property type="entry name" value="LONG-CHAIN-FATTY-ACID--COA LIGASE"/>
    <property type="match status" value="1"/>
</dbReference>
<dbReference type="PROSITE" id="PS00455">
    <property type="entry name" value="AMP_BINDING"/>
    <property type="match status" value="1"/>
</dbReference>
<proteinExistence type="inferred from homology"/>
<dbReference type="HOGENOM" id="CLU_000022_59_2_1"/>
<dbReference type="Pfam" id="PF13193">
    <property type="entry name" value="AMP-binding_C"/>
    <property type="match status" value="1"/>
</dbReference>
<evidence type="ECO:0000313" key="6">
    <source>
        <dbReference type="Proteomes" id="UP000053593"/>
    </source>
</evidence>
<feature type="domain" description="AMP-dependent synthetase/ligase" evidence="3">
    <location>
        <begin position="31"/>
        <end position="388"/>
    </location>
</feature>
<sequence>MADSKTEYFSSPFEPLRDLPEVSSWDFIFNNNTQFADKHAFVDANTGEALTYSELQTAARSLAYAFVHKLGLKKGDAVVVFSSNSFLFPAVVLATQVAALVCSPANALSQVSELAYQIADSGSKAVICGLGQLSVAASACEEAGLKNLFTLEREQQFKIPNYSSIWDLCQPDLLLEPHLIAPEEAKTCVSLLCYSSGTTGRPKGVKLTHYNITSAILQSLILAPASFQSSEVWIATLPLTHIYALFNSIFVAPYVGIKVVVMNRFVLEEFTANIRLHRATACHIVPPIAVKLAKDVDYSDCDFSLLKEWRSGAAPLGRDLTELLESRWKVPLQGLYGMTETTAVIALTDRDEVNTPFSAVGRLAPSLEAKLVDGELCLKGPNITPGYHNRPEVNAVTFDEEGYMHTGDIVRIDKDGFIFVVDRVKELIKYNGFQVAPAELEDHLLQHQFVRDAAVVGLDDVSRGTELPIAFVALSNEAGYTSSKAQGLATILTDYIATRVSSYKRLRGGVVFVTAIPKSPSGKIMRRQLREYANGKKESLPDLTELKSCRALP</sequence>
<evidence type="ECO:0000256" key="1">
    <source>
        <dbReference type="ARBA" id="ARBA00006432"/>
    </source>
</evidence>
<evidence type="ECO:0000259" key="4">
    <source>
        <dbReference type="Pfam" id="PF13193"/>
    </source>
</evidence>
<gene>
    <name evidence="5" type="ORF">GYMLUDRAFT_43257</name>
</gene>
<dbReference type="OrthoDB" id="1898221at2759"/>
<dbReference type="SUPFAM" id="SSF56801">
    <property type="entry name" value="Acetyl-CoA synthetase-like"/>
    <property type="match status" value="1"/>
</dbReference>
<dbReference type="InterPro" id="IPR025110">
    <property type="entry name" value="AMP-bd_C"/>
</dbReference>
<evidence type="ECO:0000313" key="5">
    <source>
        <dbReference type="EMBL" id="KIK61184.1"/>
    </source>
</evidence>
<accession>A0A0D0CF24</accession>
<feature type="domain" description="AMP-binding enzyme C-terminal" evidence="4">
    <location>
        <begin position="439"/>
        <end position="523"/>
    </location>
</feature>
<dbReference type="PANTHER" id="PTHR24096:SF149">
    <property type="entry name" value="AMP-BINDING DOMAIN-CONTAINING PROTEIN-RELATED"/>
    <property type="match status" value="1"/>
</dbReference>
<dbReference type="InterPro" id="IPR042099">
    <property type="entry name" value="ANL_N_sf"/>
</dbReference>
<dbReference type="Pfam" id="PF00501">
    <property type="entry name" value="AMP-binding"/>
    <property type="match status" value="1"/>
</dbReference>
<reference evidence="5 6" key="1">
    <citation type="submission" date="2014-04" db="EMBL/GenBank/DDBJ databases">
        <title>Evolutionary Origins and Diversification of the Mycorrhizal Mutualists.</title>
        <authorList>
            <consortium name="DOE Joint Genome Institute"/>
            <consortium name="Mycorrhizal Genomics Consortium"/>
            <person name="Kohler A."/>
            <person name="Kuo A."/>
            <person name="Nagy L.G."/>
            <person name="Floudas D."/>
            <person name="Copeland A."/>
            <person name="Barry K.W."/>
            <person name="Cichocki N."/>
            <person name="Veneault-Fourrey C."/>
            <person name="LaButti K."/>
            <person name="Lindquist E.A."/>
            <person name="Lipzen A."/>
            <person name="Lundell T."/>
            <person name="Morin E."/>
            <person name="Murat C."/>
            <person name="Riley R."/>
            <person name="Ohm R."/>
            <person name="Sun H."/>
            <person name="Tunlid A."/>
            <person name="Henrissat B."/>
            <person name="Grigoriev I.V."/>
            <person name="Hibbett D.S."/>
            <person name="Martin F."/>
        </authorList>
    </citation>
    <scope>NUCLEOTIDE SEQUENCE [LARGE SCALE GENOMIC DNA]</scope>
    <source>
        <strain evidence="5 6">FD-317 M1</strain>
    </source>
</reference>
<dbReference type="GO" id="GO:0016405">
    <property type="term" value="F:CoA-ligase activity"/>
    <property type="evidence" value="ECO:0007669"/>
    <property type="project" value="TreeGrafter"/>
</dbReference>
<keyword evidence="6" id="KW-1185">Reference proteome</keyword>
<evidence type="ECO:0000256" key="2">
    <source>
        <dbReference type="ARBA" id="ARBA00022598"/>
    </source>
</evidence>